<evidence type="ECO:0000256" key="6">
    <source>
        <dbReference type="ARBA" id="ARBA00023004"/>
    </source>
</evidence>
<comment type="subcellular location">
    <subcellularLocation>
        <location evidence="1">Membrane</location>
        <topology evidence="1">Single-pass membrane protein</topology>
    </subcellularLocation>
</comment>
<evidence type="ECO:0000256" key="5">
    <source>
        <dbReference type="ARBA" id="ARBA00023002"/>
    </source>
</evidence>
<proteinExistence type="inferred from homology"/>
<dbReference type="PANTHER" id="PTHR24282">
    <property type="entry name" value="CYTOCHROME P450 FAMILY MEMBER"/>
    <property type="match status" value="1"/>
</dbReference>
<dbReference type="AlphaFoldDB" id="A0AAW1XWI6"/>
<name>A0AAW1XWI6_RUBAR</name>
<comment type="caution">
    <text evidence="9">The sequence shown here is derived from an EMBL/GenBank/DDBJ whole genome shotgun (WGS) entry which is preliminary data.</text>
</comment>
<evidence type="ECO:0000256" key="7">
    <source>
        <dbReference type="ARBA" id="ARBA00023033"/>
    </source>
</evidence>
<dbReference type="GO" id="GO:0016020">
    <property type="term" value="C:membrane"/>
    <property type="evidence" value="ECO:0007669"/>
    <property type="project" value="UniProtKB-SubCell"/>
</dbReference>
<keyword evidence="4" id="KW-0479">Metal-binding</keyword>
<dbReference type="PANTHER" id="PTHR24282:SF196">
    <property type="entry name" value="CYTOCHROME P450 714C2"/>
    <property type="match status" value="1"/>
</dbReference>
<dbReference type="Proteomes" id="UP001457282">
    <property type="component" value="Unassembled WGS sequence"/>
</dbReference>
<keyword evidence="6" id="KW-0408">Iron</keyword>
<evidence type="ECO:0000256" key="3">
    <source>
        <dbReference type="ARBA" id="ARBA00022617"/>
    </source>
</evidence>
<evidence type="ECO:0000256" key="2">
    <source>
        <dbReference type="ARBA" id="ARBA00010617"/>
    </source>
</evidence>
<comment type="similarity">
    <text evidence="2">Belongs to the cytochrome P450 family.</text>
</comment>
<accession>A0AAW1XWI6</accession>
<reference evidence="9 10" key="1">
    <citation type="journal article" date="2023" name="G3 (Bethesda)">
        <title>A chromosome-length genome assembly and annotation of blackberry (Rubus argutus, cv. 'Hillquist').</title>
        <authorList>
            <person name="Bruna T."/>
            <person name="Aryal R."/>
            <person name="Dudchenko O."/>
            <person name="Sargent D.J."/>
            <person name="Mead D."/>
            <person name="Buti M."/>
            <person name="Cavallini A."/>
            <person name="Hytonen T."/>
            <person name="Andres J."/>
            <person name="Pham M."/>
            <person name="Weisz D."/>
            <person name="Mascagni F."/>
            <person name="Usai G."/>
            <person name="Natali L."/>
            <person name="Bassil N."/>
            <person name="Fernandez G.E."/>
            <person name="Lomsadze A."/>
            <person name="Armour M."/>
            <person name="Olukolu B."/>
            <person name="Poorten T."/>
            <person name="Britton C."/>
            <person name="Davik J."/>
            <person name="Ashrafi H."/>
            <person name="Aiden E.L."/>
            <person name="Borodovsky M."/>
            <person name="Worthington M."/>
        </authorList>
    </citation>
    <scope>NUCLEOTIDE SEQUENCE [LARGE SCALE GENOMIC DNA]</scope>
    <source>
        <strain evidence="9">PI 553951</strain>
    </source>
</reference>
<dbReference type="Gene3D" id="1.20.120.990">
    <property type="entry name" value="Glycosyltransferase family 88, C-terminal domain"/>
    <property type="match status" value="1"/>
</dbReference>
<organism evidence="9 10">
    <name type="scientific">Rubus argutus</name>
    <name type="common">Southern blackberry</name>
    <dbReference type="NCBI Taxonomy" id="59490"/>
    <lineage>
        <taxon>Eukaryota</taxon>
        <taxon>Viridiplantae</taxon>
        <taxon>Streptophyta</taxon>
        <taxon>Embryophyta</taxon>
        <taxon>Tracheophyta</taxon>
        <taxon>Spermatophyta</taxon>
        <taxon>Magnoliopsida</taxon>
        <taxon>eudicotyledons</taxon>
        <taxon>Gunneridae</taxon>
        <taxon>Pentapetalae</taxon>
        <taxon>rosids</taxon>
        <taxon>fabids</taxon>
        <taxon>Rosales</taxon>
        <taxon>Rosaceae</taxon>
        <taxon>Rosoideae</taxon>
        <taxon>Rosoideae incertae sedis</taxon>
        <taxon>Rubus</taxon>
    </lineage>
</organism>
<gene>
    <name evidence="9" type="ORF">M0R45_017663</name>
</gene>
<keyword evidence="5" id="KW-0560">Oxidoreductase</keyword>
<evidence type="ECO:0000313" key="10">
    <source>
        <dbReference type="Proteomes" id="UP001457282"/>
    </source>
</evidence>
<dbReference type="GO" id="GO:0046872">
    <property type="term" value="F:metal ion binding"/>
    <property type="evidence" value="ECO:0007669"/>
    <property type="project" value="UniProtKB-KW"/>
</dbReference>
<sequence length="119" mass="13073">MGLVHLAQGPALSKIEAGRGAADINVDADLRRFSCDVISRAFFGSNYTKGLQIWGKIRKLQESTAKKIWLTGIPGLRHLPTKNNREGWKIGKDAANLILRAGSKGETGWAQERPIANDY</sequence>
<evidence type="ECO:0000256" key="8">
    <source>
        <dbReference type="ARBA" id="ARBA00023136"/>
    </source>
</evidence>
<dbReference type="GO" id="GO:0016705">
    <property type="term" value="F:oxidoreductase activity, acting on paired donors, with incorporation or reduction of molecular oxygen"/>
    <property type="evidence" value="ECO:0007669"/>
    <property type="project" value="UniProtKB-ARBA"/>
</dbReference>
<dbReference type="InterPro" id="IPR050665">
    <property type="entry name" value="Cytochrome_P450_Monooxygen"/>
</dbReference>
<keyword evidence="10" id="KW-1185">Reference proteome</keyword>
<protein>
    <submittedName>
        <fullName evidence="9">Uncharacterized protein</fullName>
    </submittedName>
</protein>
<evidence type="ECO:0000313" key="9">
    <source>
        <dbReference type="EMBL" id="KAK9941034.1"/>
    </source>
</evidence>
<dbReference type="GO" id="GO:0004497">
    <property type="term" value="F:monooxygenase activity"/>
    <property type="evidence" value="ECO:0007669"/>
    <property type="project" value="UniProtKB-KW"/>
</dbReference>
<dbReference type="EMBL" id="JBEDUW010000003">
    <property type="protein sequence ID" value="KAK9941034.1"/>
    <property type="molecule type" value="Genomic_DNA"/>
</dbReference>
<keyword evidence="8" id="KW-0472">Membrane</keyword>
<keyword evidence="7" id="KW-0503">Monooxygenase</keyword>
<evidence type="ECO:0000256" key="1">
    <source>
        <dbReference type="ARBA" id="ARBA00004167"/>
    </source>
</evidence>
<evidence type="ECO:0000256" key="4">
    <source>
        <dbReference type="ARBA" id="ARBA00022723"/>
    </source>
</evidence>
<keyword evidence="3" id="KW-0349">Heme</keyword>